<evidence type="ECO:0000256" key="3">
    <source>
        <dbReference type="ARBA" id="ARBA00022777"/>
    </source>
</evidence>
<sequence>MIANINLLYYIKMQGIIPRIISDNEEIYIVYNEEIEICGKKGDIISVIPINGDAKSVTLSNLEYPLENYNMKFYLPLGISNVMLENKCKIKVDEGSLLVIKNK</sequence>
<dbReference type="InterPro" id="IPR007373">
    <property type="entry name" value="Thiamin_PyroPKinase_B1-bd"/>
</dbReference>
<dbReference type="InterPro" id="IPR036371">
    <property type="entry name" value="TPK_B1-bd_sf"/>
</dbReference>
<dbReference type="PANTHER" id="PTHR41299:SF1">
    <property type="entry name" value="THIAMINE PYROPHOSPHOKINASE"/>
    <property type="match status" value="1"/>
</dbReference>
<dbReference type="Pfam" id="PF04265">
    <property type="entry name" value="TPK_B1_binding"/>
    <property type="match status" value="1"/>
</dbReference>
<dbReference type="InterPro" id="IPR036759">
    <property type="entry name" value="TPK_catalytic_sf"/>
</dbReference>
<dbReference type="GO" id="GO:0005524">
    <property type="term" value="F:ATP binding"/>
    <property type="evidence" value="ECO:0007669"/>
    <property type="project" value="UniProtKB-KW"/>
</dbReference>
<evidence type="ECO:0000256" key="1">
    <source>
        <dbReference type="ARBA" id="ARBA00022679"/>
    </source>
</evidence>
<comment type="caution">
    <text evidence="6">The sequence shown here is derived from an EMBL/GenBank/DDBJ whole genome shotgun (WGS) entry which is preliminary data.</text>
</comment>
<evidence type="ECO:0000256" key="4">
    <source>
        <dbReference type="ARBA" id="ARBA00022840"/>
    </source>
</evidence>
<keyword evidence="2" id="KW-0547">Nucleotide-binding</keyword>
<protein>
    <recommendedName>
        <fullName evidence="5">Thiamin pyrophosphokinase thiamin-binding domain-containing protein</fullName>
    </recommendedName>
</protein>
<evidence type="ECO:0000259" key="5">
    <source>
        <dbReference type="SMART" id="SM00983"/>
    </source>
</evidence>
<gene>
    <name evidence="6" type="ORF">SDC9_186025</name>
</gene>
<dbReference type="GO" id="GO:0009229">
    <property type="term" value="P:thiamine diphosphate biosynthetic process"/>
    <property type="evidence" value="ECO:0007669"/>
    <property type="project" value="InterPro"/>
</dbReference>
<dbReference type="SUPFAM" id="SSF63862">
    <property type="entry name" value="Thiamin pyrophosphokinase, substrate-binding domain"/>
    <property type="match status" value="1"/>
</dbReference>
<feature type="domain" description="Thiamin pyrophosphokinase thiamin-binding" evidence="5">
    <location>
        <begin position="39"/>
        <end position="98"/>
    </location>
</feature>
<dbReference type="InterPro" id="IPR053149">
    <property type="entry name" value="TPK"/>
</dbReference>
<accession>A0A645HHJ9</accession>
<dbReference type="Gene3D" id="3.40.50.10240">
    <property type="entry name" value="Thiamin pyrophosphokinase, catalytic domain"/>
    <property type="match status" value="1"/>
</dbReference>
<evidence type="ECO:0000313" key="6">
    <source>
        <dbReference type="EMBL" id="MPN38501.1"/>
    </source>
</evidence>
<organism evidence="6">
    <name type="scientific">bioreactor metagenome</name>
    <dbReference type="NCBI Taxonomy" id="1076179"/>
    <lineage>
        <taxon>unclassified sequences</taxon>
        <taxon>metagenomes</taxon>
        <taxon>ecological metagenomes</taxon>
    </lineage>
</organism>
<proteinExistence type="predicted"/>
<dbReference type="GO" id="GO:0004788">
    <property type="term" value="F:thiamine diphosphokinase activity"/>
    <property type="evidence" value="ECO:0007669"/>
    <property type="project" value="InterPro"/>
</dbReference>
<keyword evidence="4" id="KW-0067">ATP-binding</keyword>
<dbReference type="PANTHER" id="PTHR41299">
    <property type="entry name" value="THIAMINE PYROPHOSPHOKINASE"/>
    <property type="match status" value="1"/>
</dbReference>
<name>A0A645HHJ9_9ZZZZ</name>
<dbReference type="SMART" id="SM00983">
    <property type="entry name" value="TPK_B1_binding"/>
    <property type="match status" value="1"/>
</dbReference>
<dbReference type="GO" id="GO:0016301">
    <property type="term" value="F:kinase activity"/>
    <property type="evidence" value="ECO:0007669"/>
    <property type="project" value="UniProtKB-KW"/>
</dbReference>
<keyword evidence="1" id="KW-0808">Transferase</keyword>
<dbReference type="AlphaFoldDB" id="A0A645HHJ9"/>
<keyword evidence="3" id="KW-0418">Kinase</keyword>
<evidence type="ECO:0000256" key="2">
    <source>
        <dbReference type="ARBA" id="ARBA00022741"/>
    </source>
</evidence>
<dbReference type="GO" id="GO:0030975">
    <property type="term" value="F:thiamine binding"/>
    <property type="evidence" value="ECO:0007669"/>
    <property type="project" value="InterPro"/>
</dbReference>
<reference evidence="6" key="1">
    <citation type="submission" date="2019-08" db="EMBL/GenBank/DDBJ databases">
        <authorList>
            <person name="Kucharzyk K."/>
            <person name="Murdoch R.W."/>
            <person name="Higgins S."/>
            <person name="Loffler F."/>
        </authorList>
    </citation>
    <scope>NUCLEOTIDE SEQUENCE</scope>
</reference>
<dbReference type="EMBL" id="VSSQ01093767">
    <property type="protein sequence ID" value="MPN38501.1"/>
    <property type="molecule type" value="Genomic_DNA"/>
</dbReference>